<evidence type="ECO:0000313" key="2">
    <source>
        <dbReference type="EMBL" id="EMA70638.1"/>
    </source>
</evidence>
<keyword evidence="1" id="KW-0812">Transmembrane</keyword>
<dbReference type="RefSeq" id="WP_007997520.1">
    <property type="nucleotide sequence ID" value="NZ_AOJI01000002.1"/>
</dbReference>
<dbReference type="Proteomes" id="UP000011575">
    <property type="component" value="Unassembled WGS sequence"/>
</dbReference>
<keyword evidence="3" id="KW-1185">Reference proteome</keyword>
<name>M0PL33_9EURY</name>
<dbReference type="InterPro" id="IPR007404">
    <property type="entry name" value="YdjM-like"/>
</dbReference>
<evidence type="ECO:0000313" key="3">
    <source>
        <dbReference type="Proteomes" id="UP000011575"/>
    </source>
</evidence>
<sequence length="187" mass="20198">MWPWEHLAFAYLIVSGFYRLAWRDRPTDVAAVVIAVGALLPDLVDKPLAWGLGVLPTGRSLGHSLLVVVPVLVVVLALGRRTRDPRAAVAFAIATLSHLAGDVLYPLVVSGELRVRFLLWPFVPAHVHDGGSGGLFGRVVEYFGDFLSFLATPRGALFLAVDIGLVLAAVAVWYLDGMPGIPDRVRP</sequence>
<feature type="transmembrane region" description="Helical" evidence="1">
    <location>
        <begin position="29"/>
        <end position="49"/>
    </location>
</feature>
<feature type="transmembrane region" description="Helical" evidence="1">
    <location>
        <begin position="156"/>
        <end position="175"/>
    </location>
</feature>
<dbReference type="EMBL" id="AOJI01000002">
    <property type="protein sequence ID" value="EMA70638.1"/>
    <property type="molecule type" value="Genomic_DNA"/>
</dbReference>
<organism evidence="2 3">
    <name type="scientific">Halorubrum aidingense JCM 13560</name>
    <dbReference type="NCBI Taxonomy" id="1230454"/>
    <lineage>
        <taxon>Archaea</taxon>
        <taxon>Methanobacteriati</taxon>
        <taxon>Methanobacteriota</taxon>
        <taxon>Stenosarchaea group</taxon>
        <taxon>Halobacteria</taxon>
        <taxon>Halobacteriales</taxon>
        <taxon>Haloferacaceae</taxon>
        <taxon>Halorubrum</taxon>
    </lineage>
</organism>
<feature type="transmembrane region" description="Helical" evidence="1">
    <location>
        <begin position="61"/>
        <end position="79"/>
    </location>
</feature>
<keyword evidence="1" id="KW-1133">Transmembrane helix</keyword>
<feature type="transmembrane region" description="Helical" evidence="1">
    <location>
        <begin position="6"/>
        <end position="22"/>
    </location>
</feature>
<accession>M0PL33</accession>
<dbReference type="Pfam" id="PF04307">
    <property type="entry name" value="YdjM"/>
    <property type="match status" value="1"/>
</dbReference>
<feature type="transmembrane region" description="Helical" evidence="1">
    <location>
        <begin position="88"/>
        <end position="108"/>
    </location>
</feature>
<evidence type="ECO:0000256" key="1">
    <source>
        <dbReference type="SAM" id="Phobius"/>
    </source>
</evidence>
<dbReference type="OrthoDB" id="200338at2157"/>
<dbReference type="AlphaFoldDB" id="M0PL33"/>
<keyword evidence="2" id="KW-0378">Hydrolase</keyword>
<keyword evidence="1" id="KW-0472">Membrane</keyword>
<dbReference type="STRING" id="1230454.C461_00077"/>
<dbReference type="GO" id="GO:0016787">
    <property type="term" value="F:hydrolase activity"/>
    <property type="evidence" value="ECO:0007669"/>
    <property type="project" value="UniProtKB-KW"/>
</dbReference>
<proteinExistence type="predicted"/>
<reference evidence="2 3" key="1">
    <citation type="journal article" date="2014" name="PLoS Genet.">
        <title>Phylogenetically driven sequencing of extremely halophilic archaea reveals strategies for static and dynamic osmo-response.</title>
        <authorList>
            <person name="Becker E.A."/>
            <person name="Seitzer P.M."/>
            <person name="Tritt A."/>
            <person name="Larsen D."/>
            <person name="Krusor M."/>
            <person name="Yao A.I."/>
            <person name="Wu D."/>
            <person name="Madern D."/>
            <person name="Eisen J.A."/>
            <person name="Darling A.E."/>
            <person name="Facciotti M.T."/>
        </authorList>
    </citation>
    <scope>NUCLEOTIDE SEQUENCE [LARGE SCALE GENOMIC DNA]</scope>
    <source>
        <strain evidence="2 3">JCM 13560</strain>
    </source>
</reference>
<dbReference type="PATRIC" id="fig|1230454.4.peg.16"/>
<gene>
    <name evidence="2" type="ORF">C461_00077</name>
</gene>
<comment type="caution">
    <text evidence="2">The sequence shown here is derived from an EMBL/GenBank/DDBJ whole genome shotgun (WGS) entry which is preliminary data.</text>
</comment>
<protein>
    <submittedName>
        <fullName evidence="2">Membrane-bound metal-dependent hydrolase</fullName>
    </submittedName>
</protein>